<dbReference type="Proteomes" id="UP000814243">
    <property type="component" value="Unassembled WGS sequence"/>
</dbReference>
<keyword evidence="5 6" id="KW-0472">Membrane</keyword>
<comment type="caution">
    <text evidence="8">The sequence shown here is derived from an EMBL/GenBank/DDBJ whole genome shotgun (WGS) entry which is preliminary data.</text>
</comment>
<keyword evidence="3 6" id="KW-0812">Transmembrane</keyword>
<dbReference type="InterPro" id="IPR004680">
    <property type="entry name" value="Cit_transptr-like_dom"/>
</dbReference>
<evidence type="ECO:0000256" key="2">
    <source>
        <dbReference type="ARBA" id="ARBA00022448"/>
    </source>
</evidence>
<evidence type="ECO:0000256" key="5">
    <source>
        <dbReference type="ARBA" id="ARBA00023136"/>
    </source>
</evidence>
<dbReference type="AlphaFoldDB" id="A0A922SHQ4"/>
<reference evidence="8" key="1">
    <citation type="journal article" date="2021" name="G3 (Bethesda)">
        <title>Genome and transcriptome analysis of the beet armyworm Spodoptera exigua reveals targets for pest control. .</title>
        <authorList>
            <person name="Simon S."/>
            <person name="Breeschoten T."/>
            <person name="Jansen H.J."/>
            <person name="Dirks R.P."/>
            <person name="Schranz M.E."/>
            <person name="Ros V.I.D."/>
        </authorList>
    </citation>
    <scope>NUCLEOTIDE SEQUENCE</scope>
    <source>
        <strain evidence="8">TB_SE_WUR_2020</strain>
    </source>
</reference>
<gene>
    <name evidence="8" type="ORF">HF086_014758</name>
</gene>
<evidence type="ECO:0000256" key="6">
    <source>
        <dbReference type="SAM" id="Phobius"/>
    </source>
</evidence>
<dbReference type="Pfam" id="PF03600">
    <property type="entry name" value="CitMHS"/>
    <property type="match status" value="1"/>
</dbReference>
<feature type="transmembrane region" description="Helical" evidence="6">
    <location>
        <begin position="266"/>
        <end position="283"/>
    </location>
</feature>
<name>A0A922SHQ4_SPOEX</name>
<feature type="transmembrane region" description="Helical" evidence="6">
    <location>
        <begin position="147"/>
        <end position="166"/>
    </location>
</feature>
<dbReference type="GO" id="GO:0016020">
    <property type="term" value="C:membrane"/>
    <property type="evidence" value="ECO:0007669"/>
    <property type="project" value="UniProtKB-SubCell"/>
</dbReference>
<protein>
    <recommendedName>
        <fullName evidence="7">Citrate transporter-like domain-containing protein</fullName>
    </recommendedName>
</protein>
<accession>A0A922SHQ4</accession>
<dbReference type="PANTHER" id="PTHR43568:SF1">
    <property type="entry name" value="P PROTEIN"/>
    <property type="match status" value="1"/>
</dbReference>
<dbReference type="GO" id="GO:0055085">
    <property type="term" value="P:transmembrane transport"/>
    <property type="evidence" value="ECO:0007669"/>
    <property type="project" value="InterPro"/>
</dbReference>
<evidence type="ECO:0000256" key="1">
    <source>
        <dbReference type="ARBA" id="ARBA00004141"/>
    </source>
</evidence>
<keyword evidence="2" id="KW-0813">Transport</keyword>
<sequence length="368" mass="41508">MDRIRKTFSTRSPTEELSRSQYSLVSTDVTEEAVQLWLELPDEVTPYRDIYANRSVDTRFSIFTNLAYSVLTKDEKRGNTNNTILTQRLPSANSAPHLNCNGQKDDVSFFNGQSEVQGGNEKFGINDSDDSPTSKTKSKISQIRQTIKVSLLVGVWIFFTAVFLMHNEKEEVTMHFSVAPAQIKDYRIQNDRNKHSVLVKLTGPFLSEAYEKKMNISDKQNMSRMDIWLEKWVPKGPSKDPGESFDYETVEIPIIYAVHYQVINRTMAAVLLSTSSLAALSIAGERPSVPEIISWLDVETLLLLFSMMVLVAILAETGVFDYYAVLTFQLARGKIWPLITMLCGVTSIVSLLLDNVTTVLLITPVTIR</sequence>
<evidence type="ECO:0000256" key="4">
    <source>
        <dbReference type="ARBA" id="ARBA00022989"/>
    </source>
</evidence>
<dbReference type="InterPro" id="IPR051475">
    <property type="entry name" value="Diverse_Ion_Transporter"/>
</dbReference>
<feature type="domain" description="Citrate transporter-like" evidence="7">
    <location>
        <begin position="262"/>
        <end position="368"/>
    </location>
</feature>
<evidence type="ECO:0000259" key="7">
    <source>
        <dbReference type="Pfam" id="PF03600"/>
    </source>
</evidence>
<evidence type="ECO:0000256" key="3">
    <source>
        <dbReference type="ARBA" id="ARBA00022692"/>
    </source>
</evidence>
<dbReference type="EMBL" id="JACEFF010000441">
    <property type="protein sequence ID" value="KAH9637594.1"/>
    <property type="molecule type" value="Genomic_DNA"/>
</dbReference>
<keyword evidence="4 6" id="KW-1133">Transmembrane helix</keyword>
<dbReference type="PANTHER" id="PTHR43568">
    <property type="entry name" value="P PROTEIN"/>
    <property type="match status" value="1"/>
</dbReference>
<evidence type="ECO:0000313" key="8">
    <source>
        <dbReference type="EMBL" id="KAH9637594.1"/>
    </source>
</evidence>
<comment type="subcellular location">
    <subcellularLocation>
        <location evidence="1">Membrane</location>
        <topology evidence="1">Multi-pass membrane protein</topology>
    </subcellularLocation>
</comment>
<feature type="transmembrane region" description="Helical" evidence="6">
    <location>
        <begin position="335"/>
        <end position="362"/>
    </location>
</feature>
<organism evidence="8 9">
    <name type="scientific">Spodoptera exigua</name>
    <name type="common">Beet armyworm</name>
    <name type="synonym">Noctua fulgens</name>
    <dbReference type="NCBI Taxonomy" id="7107"/>
    <lineage>
        <taxon>Eukaryota</taxon>
        <taxon>Metazoa</taxon>
        <taxon>Ecdysozoa</taxon>
        <taxon>Arthropoda</taxon>
        <taxon>Hexapoda</taxon>
        <taxon>Insecta</taxon>
        <taxon>Pterygota</taxon>
        <taxon>Neoptera</taxon>
        <taxon>Endopterygota</taxon>
        <taxon>Lepidoptera</taxon>
        <taxon>Glossata</taxon>
        <taxon>Ditrysia</taxon>
        <taxon>Noctuoidea</taxon>
        <taxon>Noctuidae</taxon>
        <taxon>Amphipyrinae</taxon>
        <taxon>Spodoptera</taxon>
    </lineage>
</organism>
<feature type="transmembrane region" description="Helical" evidence="6">
    <location>
        <begin position="295"/>
        <end position="315"/>
    </location>
</feature>
<proteinExistence type="predicted"/>
<evidence type="ECO:0000313" key="9">
    <source>
        <dbReference type="Proteomes" id="UP000814243"/>
    </source>
</evidence>